<feature type="transmembrane region" description="Helical" evidence="6">
    <location>
        <begin position="91"/>
        <end position="114"/>
    </location>
</feature>
<evidence type="ECO:0000256" key="5">
    <source>
        <dbReference type="ARBA" id="ARBA00023136"/>
    </source>
</evidence>
<comment type="subcellular location">
    <subcellularLocation>
        <location evidence="1">Cell membrane</location>
        <topology evidence="1">Multi-pass membrane protein</topology>
    </subcellularLocation>
</comment>
<reference evidence="7 8" key="1">
    <citation type="submission" date="2022-02" db="EMBL/GenBank/DDBJ databases">
        <title>Paenibacillus sp. MBLB1776 Whole Genome Shotgun Sequencing.</title>
        <authorList>
            <person name="Hwang C.Y."/>
            <person name="Cho E.-S."/>
            <person name="Seo M.-J."/>
        </authorList>
    </citation>
    <scope>NUCLEOTIDE SEQUENCE [LARGE SCALE GENOMIC DNA]</scope>
    <source>
        <strain evidence="7 8">MBLB1776</strain>
    </source>
</reference>
<dbReference type="CDD" id="cd13124">
    <property type="entry name" value="MATE_SpoVB_like"/>
    <property type="match status" value="1"/>
</dbReference>
<name>A0AA96LCY0_9BACL</name>
<feature type="transmembrane region" description="Helical" evidence="6">
    <location>
        <begin position="173"/>
        <end position="190"/>
    </location>
</feature>
<dbReference type="EMBL" id="CP130318">
    <property type="protein sequence ID" value="WNQ11679.1"/>
    <property type="molecule type" value="Genomic_DNA"/>
</dbReference>
<feature type="transmembrane region" description="Helical" evidence="6">
    <location>
        <begin position="398"/>
        <end position="419"/>
    </location>
</feature>
<dbReference type="GO" id="GO:0005886">
    <property type="term" value="C:plasma membrane"/>
    <property type="evidence" value="ECO:0007669"/>
    <property type="project" value="UniProtKB-SubCell"/>
</dbReference>
<feature type="transmembrane region" description="Helical" evidence="6">
    <location>
        <begin position="366"/>
        <end position="391"/>
    </location>
</feature>
<keyword evidence="5 6" id="KW-0472">Membrane</keyword>
<dbReference type="RefSeq" id="WP_315605457.1">
    <property type="nucleotide sequence ID" value="NZ_CP130318.1"/>
</dbReference>
<dbReference type="KEGG" id="paun:MJA45_00970"/>
<evidence type="ECO:0000256" key="3">
    <source>
        <dbReference type="ARBA" id="ARBA00022692"/>
    </source>
</evidence>
<feature type="transmembrane region" description="Helical" evidence="6">
    <location>
        <begin position="425"/>
        <end position="444"/>
    </location>
</feature>
<evidence type="ECO:0000256" key="6">
    <source>
        <dbReference type="SAM" id="Phobius"/>
    </source>
</evidence>
<dbReference type="PANTHER" id="PTHR30250:SF29">
    <property type="entry name" value="POLYSACCHARIDE BIOSYNTHESIS PROTEIN C-TERMINAL DOMAIN-CONTAINING PROTEIN"/>
    <property type="match status" value="1"/>
</dbReference>
<keyword evidence="4 6" id="KW-1133">Transmembrane helix</keyword>
<dbReference type="AlphaFoldDB" id="A0AA96LCY0"/>
<evidence type="ECO:0000313" key="8">
    <source>
        <dbReference type="Proteomes" id="UP001305702"/>
    </source>
</evidence>
<dbReference type="Proteomes" id="UP001305702">
    <property type="component" value="Chromosome"/>
</dbReference>
<dbReference type="InterPro" id="IPR024923">
    <property type="entry name" value="PG_synth_SpoVB"/>
</dbReference>
<dbReference type="Pfam" id="PF01943">
    <property type="entry name" value="Polysacc_synt"/>
    <property type="match status" value="1"/>
</dbReference>
<accession>A0AA96LCY0</accession>
<evidence type="ECO:0000313" key="7">
    <source>
        <dbReference type="EMBL" id="WNQ11679.1"/>
    </source>
</evidence>
<feature type="transmembrane region" description="Helical" evidence="6">
    <location>
        <begin position="243"/>
        <end position="263"/>
    </location>
</feature>
<dbReference type="PIRSF" id="PIRSF038958">
    <property type="entry name" value="PG_synth_SpoVB"/>
    <property type="match status" value="1"/>
</dbReference>
<organism evidence="7 8">
    <name type="scientific">Paenibacillus aurantius</name>
    <dbReference type="NCBI Taxonomy" id="2918900"/>
    <lineage>
        <taxon>Bacteria</taxon>
        <taxon>Bacillati</taxon>
        <taxon>Bacillota</taxon>
        <taxon>Bacilli</taxon>
        <taxon>Bacillales</taxon>
        <taxon>Paenibacillaceae</taxon>
        <taxon>Paenibacillus</taxon>
    </lineage>
</organism>
<dbReference type="InterPro" id="IPR050833">
    <property type="entry name" value="Poly_Biosynth_Transport"/>
</dbReference>
<feature type="transmembrane region" description="Helical" evidence="6">
    <location>
        <begin position="497"/>
        <end position="516"/>
    </location>
</feature>
<keyword evidence="2" id="KW-1003">Cell membrane</keyword>
<feature type="transmembrane region" description="Helical" evidence="6">
    <location>
        <begin position="196"/>
        <end position="216"/>
    </location>
</feature>
<protein>
    <submittedName>
        <fullName evidence="7">Polysaccharide biosynthesis protein</fullName>
    </submittedName>
</protein>
<keyword evidence="3 6" id="KW-0812">Transmembrane</keyword>
<sequence>MANDHHPAHRVQAGLWKGAAVLGGAAVVSKLLGTLQKIPLQNLAGDAAFGIYNIVYPIYILILTLATAGFPIVVSAFVAERLKDGRPGDARRVLAVAAGVLAVSSLLFFVLLYGGADLLAGWLDSPKTAPAIRSVAYALLLVPLLAVLRGYFQGRGDMVPTAVSQVAEQLVRVAVMLTLLLYYVRLGAGADRIAAGAMTGSAAGAAAGFLVMAVYWRRRTRAAQGCPARPAPTEPLGPLAWRFLKAAVPVALGSLVLPLLTMADSLTLPGLLRAQGWDEAGRLYAIGLYNHGQPLVQLVALVATSLSAALVPAMAEAKMLGAEEVRRRAYAILHFTWVVGGAAAVGLVSLAIPLNVMFYESPEGSTAMALIGSSALFSAVNLVTGSLLVGLGALRAPAVHLFAAVGLKLALNAALVPLWGINGAALSTVAAYALAAGLNLWALQRRTSLVLPAGAFLGRPLAALAVMAAALLLLQLIFGEFPASGIAEDARLAQTALALGGVGGGAAVYAVCLFRFRVITRSRLAELPKGGDKLVSLAERLRLLPKT</sequence>
<evidence type="ECO:0000256" key="2">
    <source>
        <dbReference type="ARBA" id="ARBA00022475"/>
    </source>
</evidence>
<proteinExistence type="predicted"/>
<gene>
    <name evidence="7" type="ORF">MJA45_00970</name>
</gene>
<feature type="transmembrane region" description="Helical" evidence="6">
    <location>
        <begin position="329"/>
        <end position="354"/>
    </location>
</feature>
<feature type="transmembrane region" description="Helical" evidence="6">
    <location>
        <begin position="456"/>
        <end position="477"/>
    </location>
</feature>
<feature type="transmembrane region" description="Helical" evidence="6">
    <location>
        <begin position="295"/>
        <end position="317"/>
    </location>
</feature>
<feature type="transmembrane region" description="Helical" evidence="6">
    <location>
        <begin position="58"/>
        <end position="79"/>
    </location>
</feature>
<evidence type="ECO:0000256" key="1">
    <source>
        <dbReference type="ARBA" id="ARBA00004651"/>
    </source>
</evidence>
<keyword evidence="8" id="KW-1185">Reference proteome</keyword>
<evidence type="ECO:0000256" key="4">
    <source>
        <dbReference type="ARBA" id="ARBA00022989"/>
    </source>
</evidence>
<dbReference type="InterPro" id="IPR002797">
    <property type="entry name" value="Polysacc_synth"/>
</dbReference>
<feature type="transmembrane region" description="Helical" evidence="6">
    <location>
        <begin position="134"/>
        <end position="152"/>
    </location>
</feature>
<dbReference type="PANTHER" id="PTHR30250">
    <property type="entry name" value="PST FAMILY PREDICTED COLANIC ACID TRANSPORTER"/>
    <property type="match status" value="1"/>
</dbReference>